<proteinExistence type="inferred from homology"/>
<keyword evidence="10" id="KW-0732">Signal</keyword>
<evidence type="ECO:0000256" key="1">
    <source>
        <dbReference type="ARBA" id="ARBA00004571"/>
    </source>
</evidence>
<comment type="caution">
    <text evidence="13">The sequence shown here is derived from an EMBL/GenBank/DDBJ whole genome shotgun (WGS) entry which is preliminary data.</text>
</comment>
<dbReference type="Gene3D" id="2.40.170.20">
    <property type="entry name" value="TonB-dependent receptor, beta-barrel domain"/>
    <property type="match status" value="1"/>
</dbReference>
<dbReference type="Gene3D" id="2.170.130.10">
    <property type="entry name" value="TonB-dependent receptor, plug domain"/>
    <property type="match status" value="1"/>
</dbReference>
<feature type="domain" description="TonB-dependent receptor plug" evidence="12">
    <location>
        <begin position="49"/>
        <end position="161"/>
    </location>
</feature>
<sequence length="969" mass="103070">MHCRFLAGASSLALLATLGLAAPANAQDDTAEVTEVVVTGSFIAGTPETAAMPVNVIGQDEMQKQGSPSTVDLLKSIPAVSGVLGEANQYAAAQSTGSGNVNLRGLGAHRTLVLMNGRRMAISPGAIYVDTNLIPTAAIGRVEVLKDGAAATYGSDAVGGVVNFITRKNLNGLEVQGNYSYIDGSNGDYSLSAAYGWQGDRADVLLTAGYRKRTELPVTERDFAIRSLTDNPQGGWSAFGNPGVYQTSADGTFRPGATGTLVDPACNTISGPLNASGCQFQFIGFNNLIEDEDHWQIYGEVNVDLTENTKFHVEALYAGHEVATEHSSPSYPPNNYPTSALTGIAGRNNGFYIPANNPGLQALLGQIPASQSALAAAAGANGLFTSIAWRPLGVGGNDLFGGGSKHDRRYFDTYRVSAGLKGEFDFAGGIGWDAAVTYMDSNAEIATPDILVGKLQRALMGFGGDSCTGATAGQNGCLWFNPFSTGVASNVLDGRTNPGFVASTANSREVLDYIFGEYAYKMRSQMLSADLVFNGKVDAIDFGAGPLAWAAGGQYRWSGVERHNNNDSNIAVSPCSDSSVIPGSTCAAQNGPFSFFGATGDYDLDYSVGAAFAELQMPFTDTLTGTFAVRYEDYGGNIGSTTNPKVALKWQALDWLAFRASAGSTFRAPPQTQIANVPVTNLSYTSVAGGYRAYDLWGNPDLKPEKADTFNVGALFDFGDFTASIDYWRFNFKGPIAAESGSQIVNTVFNNGAAGANRCADPAYAGLVSRISFDGGVCNATGINRVKQFYVNGPDIQTSGLDFAANYRARDVLGGDMAFGAELTYVFEFKVDPTQIEGVTTAAERDLVGTMDYLGYGSQPQWKGSAFAEYTRGDHNLRWTIRYVDDMIDTRGVTSPATFATNQKGLKIGAFVTHDLAYRVFLPWDTTLTASVINVFDEEPPFARLDLSYDPFTANPLGRYYKVGVTKKF</sequence>
<evidence type="ECO:0000256" key="7">
    <source>
        <dbReference type="ARBA" id="ARBA00023237"/>
    </source>
</evidence>
<evidence type="ECO:0000256" key="3">
    <source>
        <dbReference type="ARBA" id="ARBA00022452"/>
    </source>
</evidence>
<dbReference type="Pfam" id="PF00593">
    <property type="entry name" value="TonB_dep_Rec_b-barrel"/>
    <property type="match status" value="1"/>
</dbReference>
<evidence type="ECO:0000256" key="10">
    <source>
        <dbReference type="SAM" id="SignalP"/>
    </source>
</evidence>
<evidence type="ECO:0000313" key="13">
    <source>
        <dbReference type="EMBL" id="MET3525367.1"/>
    </source>
</evidence>
<evidence type="ECO:0000256" key="9">
    <source>
        <dbReference type="RuleBase" id="RU003357"/>
    </source>
</evidence>
<evidence type="ECO:0000313" key="14">
    <source>
        <dbReference type="Proteomes" id="UP001549110"/>
    </source>
</evidence>
<dbReference type="RefSeq" id="WP_331932357.1">
    <property type="nucleotide sequence ID" value="NZ_JBEPLU010000001.1"/>
</dbReference>
<dbReference type="Proteomes" id="UP001549110">
    <property type="component" value="Unassembled WGS sequence"/>
</dbReference>
<dbReference type="PANTHER" id="PTHR47234:SF2">
    <property type="entry name" value="TONB-DEPENDENT RECEPTOR"/>
    <property type="match status" value="1"/>
</dbReference>
<reference evidence="13 14" key="1">
    <citation type="submission" date="2024-06" db="EMBL/GenBank/DDBJ databases">
        <title>Genomic Encyclopedia of Type Strains, Phase IV (KMG-IV): sequencing the most valuable type-strain genomes for metagenomic binning, comparative biology and taxonomic classification.</title>
        <authorList>
            <person name="Goeker M."/>
        </authorList>
    </citation>
    <scope>NUCLEOTIDE SEQUENCE [LARGE SCALE GENOMIC DNA]</scope>
    <source>
        <strain evidence="13 14">DSM 17809</strain>
    </source>
</reference>
<keyword evidence="14" id="KW-1185">Reference proteome</keyword>
<evidence type="ECO:0000259" key="11">
    <source>
        <dbReference type="Pfam" id="PF00593"/>
    </source>
</evidence>
<name>A0ABV2EEB8_9CAUL</name>
<organism evidence="13 14">
    <name type="scientific">Phenylobacterium koreense</name>
    <dbReference type="NCBI Taxonomy" id="266125"/>
    <lineage>
        <taxon>Bacteria</taxon>
        <taxon>Pseudomonadati</taxon>
        <taxon>Pseudomonadota</taxon>
        <taxon>Alphaproteobacteria</taxon>
        <taxon>Caulobacterales</taxon>
        <taxon>Caulobacteraceae</taxon>
        <taxon>Phenylobacterium</taxon>
    </lineage>
</organism>
<dbReference type="CDD" id="cd01347">
    <property type="entry name" value="ligand_gated_channel"/>
    <property type="match status" value="1"/>
</dbReference>
<dbReference type="InterPro" id="IPR000531">
    <property type="entry name" value="Beta-barrel_TonB"/>
</dbReference>
<keyword evidence="5 9" id="KW-0798">TonB box</keyword>
<protein>
    <submittedName>
        <fullName evidence="13">Iron complex outermembrane receptor protein</fullName>
    </submittedName>
</protein>
<accession>A0ABV2EEB8</accession>
<comment type="similarity">
    <text evidence="8 9">Belongs to the TonB-dependent receptor family.</text>
</comment>
<evidence type="ECO:0000256" key="4">
    <source>
        <dbReference type="ARBA" id="ARBA00022692"/>
    </source>
</evidence>
<feature type="domain" description="TonB-dependent receptor-like beta-barrel" evidence="11">
    <location>
        <begin position="398"/>
        <end position="935"/>
    </location>
</feature>
<dbReference type="InterPro" id="IPR039426">
    <property type="entry name" value="TonB-dep_rcpt-like"/>
</dbReference>
<keyword evidence="7 8" id="KW-0998">Cell outer membrane</keyword>
<evidence type="ECO:0000259" key="12">
    <source>
        <dbReference type="Pfam" id="PF07715"/>
    </source>
</evidence>
<comment type="subcellular location">
    <subcellularLocation>
        <location evidence="1 8">Cell outer membrane</location>
        <topology evidence="1 8">Multi-pass membrane protein</topology>
    </subcellularLocation>
</comment>
<keyword evidence="2 8" id="KW-0813">Transport</keyword>
<feature type="signal peptide" evidence="10">
    <location>
        <begin position="1"/>
        <end position="26"/>
    </location>
</feature>
<dbReference type="SUPFAM" id="SSF56935">
    <property type="entry name" value="Porins"/>
    <property type="match status" value="1"/>
</dbReference>
<feature type="chain" id="PRO_5047104413" evidence="10">
    <location>
        <begin position="27"/>
        <end position="969"/>
    </location>
</feature>
<evidence type="ECO:0000256" key="2">
    <source>
        <dbReference type="ARBA" id="ARBA00022448"/>
    </source>
</evidence>
<dbReference type="InterPro" id="IPR012910">
    <property type="entry name" value="Plug_dom"/>
</dbReference>
<keyword evidence="4 8" id="KW-0812">Transmembrane</keyword>
<dbReference type="PANTHER" id="PTHR47234">
    <property type="match status" value="1"/>
</dbReference>
<evidence type="ECO:0000256" key="8">
    <source>
        <dbReference type="PROSITE-ProRule" id="PRU01360"/>
    </source>
</evidence>
<keyword evidence="13" id="KW-0675">Receptor</keyword>
<dbReference type="PROSITE" id="PS52016">
    <property type="entry name" value="TONB_DEPENDENT_REC_3"/>
    <property type="match status" value="1"/>
</dbReference>
<keyword evidence="3 8" id="KW-1134">Transmembrane beta strand</keyword>
<dbReference type="Pfam" id="PF07715">
    <property type="entry name" value="Plug"/>
    <property type="match status" value="1"/>
</dbReference>
<dbReference type="InterPro" id="IPR037066">
    <property type="entry name" value="Plug_dom_sf"/>
</dbReference>
<gene>
    <name evidence="13" type="ORF">ABID41_000462</name>
</gene>
<dbReference type="EMBL" id="JBEPLU010000001">
    <property type="protein sequence ID" value="MET3525367.1"/>
    <property type="molecule type" value="Genomic_DNA"/>
</dbReference>
<dbReference type="InterPro" id="IPR036942">
    <property type="entry name" value="Beta-barrel_TonB_sf"/>
</dbReference>
<evidence type="ECO:0000256" key="5">
    <source>
        <dbReference type="ARBA" id="ARBA00023077"/>
    </source>
</evidence>
<keyword evidence="6 8" id="KW-0472">Membrane</keyword>
<evidence type="ECO:0000256" key="6">
    <source>
        <dbReference type="ARBA" id="ARBA00023136"/>
    </source>
</evidence>